<accession>A0ABW2BQ74</accession>
<sequence length="81" mass="9198">MVTGTAQEGQDPDAAWRELHEERESLERALALVQTRQRIAKDDAEADEAAREEAGLLLNLDRVLTRIRAAEYGRQPGARRW</sequence>
<proteinExistence type="predicted"/>
<evidence type="ECO:0000313" key="2">
    <source>
        <dbReference type="EMBL" id="MFC6792004.1"/>
    </source>
</evidence>
<name>A0ABW2BQ74_9HYPH</name>
<gene>
    <name evidence="2" type="ORF">ACFQE0_21905</name>
</gene>
<organism evidence="2 3">
    <name type="scientific">Methylobacterium komagatae</name>
    <dbReference type="NCBI Taxonomy" id="374425"/>
    <lineage>
        <taxon>Bacteria</taxon>
        <taxon>Pseudomonadati</taxon>
        <taxon>Pseudomonadota</taxon>
        <taxon>Alphaproteobacteria</taxon>
        <taxon>Hyphomicrobiales</taxon>
        <taxon>Methylobacteriaceae</taxon>
        <taxon>Methylobacterium</taxon>
    </lineage>
</organism>
<feature type="region of interest" description="Disordered" evidence="1">
    <location>
        <begin position="1"/>
        <end position="20"/>
    </location>
</feature>
<keyword evidence="3" id="KW-1185">Reference proteome</keyword>
<dbReference type="Proteomes" id="UP001596292">
    <property type="component" value="Unassembled WGS sequence"/>
</dbReference>
<dbReference type="RefSeq" id="WP_378973428.1">
    <property type="nucleotide sequence ID" value="NZ_JBHSWN010000001.1"/>
</dbReference>
<evidence type="ECO:0000313" key="3">
    <source>
        <dbReference type="Proteomes" id="UP001596292"/>
    </source>
</evidence>
<reference evidence="3" key="1">
    <citation type="journal article" date="2019" name="Int. J. Syst. Evol. Microbiol.">
        <title>The Global Catalogue of Microorganisms (GCM) 10K type strain sequencing project: providing services to taxonomists for standard genome sequencing and annotation.</title>
        <authorList>
            <consortium name="The Broad Institute Genomics Platform"/>
            <consortium name="The Broad Institute Genome Sequencing Center for Infectious Disease"/>
            <person name="Wu L."/>
            <person name="Ma J."/>
        </authorList>
    </citation>
    <scope>NUCLEOTIDE SEQUENCE [LARGE SCALE GENOMIC DNA]</scope>
    <source>
        <strain evidence="3">CCUG 48316</strain>
    </source>
</reference>
<protein>
    <submittedName>
        <fullName evidence="2">Uncharacterized protein</fullName>
    </submittedName>
</protein>
<comment type="caution">
    <text evidence="2">The sequence shown here is derived from an EMBL/GenBank/DDBJ whole genome shotgun (WGS) entry which is preliminary data.</text>
</comment>
<evidence type="ECO:0000256" key="1">
    <source>
        <dbReference type="SAM" id="MobiDB-lite"/>
    </source>
</evidence>
<dbReference type="EMBL" id="JBHSWN010000001">
    <property type="protein sequence ID" value="MFC6792004.1"/>
    <property type="molecule type" value="Genomic_DNA"/>
</dbReference>